<reference evidence="2 3" key="1">
    <citation type="submission" date="2016-01" db="EMBL/GenBank/DDBJ databases">
        <title>Amycolatopsis coloradensis genome sequencing and assembly.</title>
        <authorList>
            <person name="Mayilraj S."/>
        </authorList>
    </citation>
    <scope>NUCLEOTIDE SEQUENCE [LARGE SCALE GENOMIC DNA]</scope>
    <source>
        <strain evidence="2 3">DSM 44225</strain>
    </source>
</reference>
<dbReference type="EMBL" id="MQUQ01000005">
    <property type="protein sequence ID" value="OLZ53198.1"/>
    <property type="molecule type" value="Genomic_DNA"/>
</dbReference>
<dbReference type="STRING" id="76021.BS329_10250"/>
<evidence type="ECO:0000313" key="3">
    <source>
        <dbReference type="Proteomes" id="UP000187486"/>
    </source>
</evidence>
<comment type="caution">
    <text evidence="2">The sequence shown here is derived from an EMBL/GenBank/DDBJ whole genome shotgun (WGS) entry which is preliminary data.</text>
</comment>
<evidence type="ECO:0000313" key="2">
    <source>
        <dbReference type="EMBL" id="OLZ53198.1"/>
    </source>
</evidence>
<dbReference type="RefSeq" id="WP_076158584.1">
    <property type="nucleotide sequence ID" value="NZ_JBEZVB010000093.1"/>
</dbReference>
<feature type="region of interest" description="Disordered" evidence="1">
    <location>
        <begin position="60"/>
        <end position="90"/>
    </location>
</feature>
<organism evidence="2 3">
    <name type="scientific">Amycolatopsis coloradensis</name>
    <dbReference type="NCBI Taxonomy" id="76021"/>
    <lineage>
        <taxon>Bacteria</taxon>
        <taxon>Bacillati</taxon>
        <taxon>Actinomycetota</taxon>
        <taxon>Actinomycetes</taxon>
        <taxon>Pseudonocardiales</taxon>
        <taxon>Pseudonocardiaceae</taxon>
        <taxon>Amycolatopsis</taxon>
    </lineage>
</organism>
<evidence type="ECO:0000256" key="1">
    <source>
        <dbReference type="SAM" id="MobiDB-lite"/>
    </source>
</evidence>
<keyword evidence="3" id="KW-1185">Reference proteome</keyword>
<dbReference type="AlphaFoldDB" id="A0A1R0KVZ7"/>
<proteinExistence type="predicted"/>
<gene>
    <name evidence="2" type="ORF">BS329_10250</name>
</gene>
<sequence length="90" mass="9528">MFAVGTPDGQAAESCQGLDTALRNNLDFTAAQQADPDDLAEARIANRQAVVDLIRQRRQTAGCAGNGQADGEKQEQSQARSPVFPAPARC</sequence>
<protein>
    <submittedName>
        <fullName evidence="2">Uncharacterized protein</fullName>
    </submittedName>
</protein>
<accession>A0A1R0KVZ7</accession>
<dbReference type="Proteomes" id="UP000187486">
    <property type="component" value="Unassembled WGS sequence"/>
</dbReference>
<name>A0A1R0KVZ7_9PSEU</name>